<evidence type="ECO:0000259" key="2">
    <source>
        <dbReference type="Pfam" id="PF25598"/>
    </source>
</evidence>
<dbReference type="EMBL" id="JACMSC010000020">
    <property type="protein sequence ID" value="KAG6471306.1"/>
    <property type="molecule type" value="Genomic_DNA"/>
</dbReference>
<keyword evidence="4" id="KW-1185">Reference proteome</keyword>
<feature type="compositionally biased region" description="Low complexity" evidence="1">
    <location>
        <begin position="74"/>
        <end position="89"/>
    </location>
</feature>
<proteinExistence type="predicted"/>
<sequence length="389" mass="40124">MSSFYSPERVINFAPGLLGLAPKAFGFVQMHGKTPASAAMSRSNHQNPQAKVKTPPRAIFSCGIFRNCTQSVLSPTAHPASASSTFVPSASPPPPAESSPPPSASPLPPAHKPSLAADAPRPTEPERPPASSSSSSSSSSTSQSFTQWRFPLQHHHQQQLATESERRPSTLDPVVPASFNLAEAFHVSELQFASGDRLPALRLLEKSLATDSSPTPIPCPLAVMSGVVASLRDQTSARPASKVLLALLLSEHNRRTAVDTGAASAAMEAVAASGPGGATAERALAALELLCTVPDGAAEVRSHPATAPALAGAVEKMTGRGREYAIGVMAAIYGGAEAGSAPAEAGRAVVAAMQGDCSARARRKGAQLLRALHESGRLDLPTDTAIGRP</sequence>
<dbReference type="InterPro" id="IPR058678">
    <property type="entry name" value="ARM_PUB"/>
</dbReference>
<feature type="compositionally biased region" description="Pro residues" evidence="1">
    <location>
        <begin position="90"/>
        <end position="111"/>
    </location>
</feature>
<gene>
    <name evidence="3" type="ORF">ZIOFF_068747</name>
</gene>
<feature type="region of interest" description="Disordered" evidence="1">
    <location>
        <begin position="74"/>
        <end position="146"/>
    </location>
</feature>
<dbReference type="Pfam" id="PF25598">
    <property type="entry name" value="ARM_PUB"/>
    <property type="match status" value="1"/>
</dbReference>
<protein>
    <recommendedName>
        <fullName evidence="2">U-box domain-containing protein</fullName>
    </recommendedName>
</protein>
<evidence type="ECO:0000313" key="4">
    <source>
        <dbReference type="Proteomes" id="UP000734854"/>
    </source>
</evidence>
<accession>A0A8J5ETY0</accession>
<dbReference type="OrthoDB" id="1930451at2759"/>
<comment type="caution">
    <text evidence="3">The sequence shown here is derived from an EMBL/GenBank/DDBJ whole genome shotgun (WGS) entry which is preliminary data.</text>
</comment>
<organism evidence="3 4">
    <name type="scientific">Zingiber officinale</name>
    <name type="common">Ginger</name>
    <name type="synonym">Amomum zingiber</name>
    <dbReference type="NCBI Taxonomy" id="94328"/>
    <lineage>
        <taxon>Eukaryota</taxon>
        <taxon>Viridiplantae</taxon>
        <taxon>Streptophyta</taxon>
        <taxon>Embryophyta</taxon>
        <taxon>Tracheophyta</taxon>
        <taxon>Spermatophyta</taxon>
        <taxon>Magnoliopsida</taxon>
        <taxon>Liliopsida</taxon>
        <taxon>Zingiberales</taxon>
        <taxon>Zingiberaceae</taxon>
        <taxon>Zingiber</taxon>
    </lineage>
</organism>
<evidence type="ECO:0000256" key="1">
    <source>
        <dbReference type="SAM" id="MobiDB-lite"/>
    </source>
</evidence>
<name>A0A8J5ETY0_ZINOF</name>
<evidence type="ECO:0000313" key="3">
    <source>
        <dbReference type="EMBL" id="KAG6471306.1"/>
    </source>
</evidence>
<dbReference type="PANTHER" id="PTHR47873">
    <property type="entry name" value="ARM REPEAT SUPERFAMILY PROTEIN"/>
    <property type="match status" value="1"/>
</dbReference>
<dbReference type="PANTHER" id="PTHR47873:SF1">
    <property type="entry name" value="ARM REPEAT SUPERFAMILY PROTEIN"/>
    <property type="match status" value="1"/>
</dbReference>
<dbReference type="Proteomes" id="UP000734854">
    <property type="component" value="Unassembled WGS sequence"/>
</dbReference>
<feature type="compositionally biased region" description="Low complexity" evidence="1">
    <location>
        <begin position="129"/>
        <end position="144"/>
    </location>
</feature>
<feature type="domain" description="U-box" evidence="2">
    <location>
        <begin position="199"/>
        <end position="374"/>
    </location>
</feature>
<dbReference type="AlphaFoldDB" id="A0A8J5ETY0"/>
<reference evidence="3 4" key="1">
    <citation type="submission" date="2020-08" db="EMBL/GenBank/DDBJ databases">
        <title>Plant Genome Project.</title>
        <authorList>
            <person name="Zhang R.-G."/>
        </authorList>
    </citation>
    <scope>NUCLEOTIDE SEQUENCE [LARGE SCALE GENOMIC DNA]</scope>
    <source>
        <tissue evidence="3">Rhizome</tissue>
    </source>
</reference>